<feature type="region of interest" description="Disordered" evidence="1">
    <location>
        <begin position="15"/>
        <end position="40"/>
    </location>
</feature>
<dbReference type="EMBL" id="KZ821451">
    <property type="protein sequence ID" value="PYH36975.1"/>
    <property type="molecule type" value="Genomic_DNA"/>
</dbReference>
<sequence>MAYVTRKLTFTMEGGPSITDANEKGDYMSPQNKYRSDYNDESDSEFDVTWSPGDGICPSIADFHHCCQSKFDEWKHATSMSLNHTLSFPFYLDAFLSLLKRVPPFLSCLPENVHITGRRRTFLMLRSSLQIHSTDDPYCDQPYKLIDYLQCLGSPKPVVYKLKVETQLQPVLPIHTKAFRSGYFTNIILAWSYIVSCRWSEIFQRAGWNSQILHENGMQIEDSFWHLVTQGCWLALVKKETAKFRSPWMMASEGAKKNRNWVPVTPNSSLAFDILVDFCISEGLEMELVTGLASVLLLTSRNTPSPILAPAVAAPTASAAPPPRAKHAVFHAFYQSIDKFLTLSSTQDALDSLICSAFFDPSVPCNFMGAASLGVRKAFSTVDKIDNQQLLKAITYKNPSLCHFWVAAMRGGQVDSFLNMSLYNLPPICLVSAFWTDATQSFLQMEYCSSEVEKKVVTRAKEFQTSFYCRPGTSVPWSPAPPFGTTPVENVSLEIRQHLGHMHRPISWTTCWVLSSGKRIPATKPYQIRQSQAQRVYHPSSTEHSNDVSHAEQIDADEQSAIATSRLFNWHRSYDDGIWLDDGTGDIETIRRIQQHQWIIDPFSASELDDLVEEPKDRELSFESILRWIDEAENHRH</sequence>
<protein>
    <submittedName>
        <fullName evidence="2">Uncharacterized protein</fullName>
    </submittedName>
</protein>
<dbReference type="Proteomes" id="UP000247647">
    <property type="component" value="Unassembled WGS sequence"/>
</dbReference>
<reference evidence="2" key="1">
    <citation type="submission" date="2016-12" db="EMBL/GenBank/DDBJ databases">
        <title>The genomes of Aspergillus section Nigri reveals drivers in fungal speciation.</title>
        <authorList>
            <consortium name="DOE Joint Genome Institute"/>
            <person name="Vesth T.C."/>
            <person name="Nybo J."/>
            <person name="Theobald S."/>
            <person name="Brandl J."/>
            <person name="Frisvad J.C."/>
            <person name="Nielsen K.F."/>
            <person name="Lyhne E.K."/>
            <person name="Kogle M.E."/>
            <person name="Kuo A."/>
            <person name="Riley R."/>
            <person name="Clum A."/>
            <person name="Nolan M."/>
            <person name="Lipzen A."/>
            <person name="Salamov A."/>
            <person name="Henrissat B."/>
            <person name="Wiebenga A."/>
            <person name="De Vries R.P."/>
            <person name="Grigoriev I.V."/>
            <person name="Mortensen U.H."/>
            <person name="Andersen M.R."/>
            <person name="Baker S.E."/>
        </authorList>
    </citation>
    <scope>NUCLEOTIDE SEQUENCE [LARGE SCALE GENOMIC DNA]</scope>
    <source>
        <strain evidence="2">CBS 115656</strain>
    </source>
</reference>
<proteinExistence type="predicted"/>
<name>A0A318YQI3_ASPNB</name>
<dbReference type="OrthoDB" id="3549294at2759"/>
<evidence type="ECO:0000313" key="3">
    <source>
        <dbReference type="Proteomes" id="UP000247647"/>
    </source>
</evidence>
<accession>A0A318YQI3</accession>
<evidence type="ECO:0000313" key="2">
    <source>
        <dbReference type="EMBL" id="PYH36975.1"/>
    </source>
</evidence>
<dbReference type="AlphaFoldDB" id="A0A318YQI3"/>
<keyword evidence="3" id="KW-1185">Reference proteome</keyword>
<dbReference type="RefSeq" id="XP_025482453.1">
    <property type="nucleotide sequence ID" value="XM_025618667.1"/>
</dbReference>
<evidence type="ECO:0000256" key="1">
    <source>
        <dbReference type="SAM" id="MobiDB-lite"/>
    </source>
</evidence>
<gene>
    <name evidence="2" type="ORF">BO87DRAFT_218174</name>
</gene>
<dbReference type="GeneID" id="37121123"/>
<organism evidence="2 3">
    <name type="scientific">Aspergillus neoniger (strain CBS 115656)</name>
    <dbReference type="NCBI Taxonomy" id="1448310"/>
    <lineage>
        <taxon>Eukaryota</taxon>
        <taxon>Fungi</taxon>
        <taxon>Dikarya</taxon>
        <taxon>Ascomycota</taxon>
        <taxon>Pezizomycotina</taxon>
        <taxon>Eurotiomycetes</taxon>
        <taxon>Eurotiomycetidae</taxon>
        <taxon>Eurotiales</taxon>
        <taxon>Aspergillaceae</taxon>
        <taxon>Aspergillus</taxon>
        <taxon>Aspergillus subgen. Circumdati</taxon>
    </lineage>
</organism>